<evidence type="ECO:0000313" key="8">
    <source>
        <dbReference type="Proteomes" id="UP000053825"/>
    </source>
</evidence>
<keyword evidence="3" id="KW-0862">Zinc</keyword>
<dbReference type="Proteomes" id="UP000053825">
    <property type="component" value="Unassembled WGS sequence"/>
</dbReference>
<evidence type="ECO:0000256" key="2">
    <source>
        <dbReference type="ARBA" id="ARBA00022771"/>
    </source>
</evidence>
<evidence type="ECO:0000259" key="5">
    <source>
        <dbReference type="PROSITE" id="PS50812"/>
    </source>
</evidence>
<feature type="domain" description="CW-type" evidence="6">
    <location>
        <begin position="210"/>
        <end position="264"/>
    </location>
</feature>
<dbReference type="PANTHER" id="PTHR15999">
    <property type="entry name" value="ZINC FINGER CW-TYPE PWWP DOMAIN PROTEIN 1"/>
    <property type="match status" value="1"/>
</dbReference>
<dbReference type="Pfam" id="PF07496">
    <property type="entry name" value="zf-CW"/>
    <property type="match status" value="1"/>
</dbReference>
<dbReference type="PROSITE" id="PS51050">
    <property type="entry name" value="ZF_CW"/>
    <property type="match status" value="1"/>
</dbReference>
<dbReference type="EMBL" id="KQ414735">
    <property type="protein sequence ID" value="KOC62172.1"/>
    <property type="molecule type" value="Genomic_DNA"/>
</dbReference>
<dbReference type="OrthoDB" id="757982at2759"/>
<name>A0A0L7QU36_9HYME</name>
<dbReference type="PROSITE" id="PS50812">
    <property type="entry name" value="PWWP"/>
    <property type="match status" value="1"/>
</dbReference>
<dbReference type="Gene3D" id="3.30.40.100">
    <property type="match status" value="1"/>
</dbReference>
<reference evidence="7 8" key="1">
    <citation type="submission" date="2015-07" db="EMBL/GenBank/DDBJ databases">
        <title>The genome of Habropoda laboriosa.</title>
        <authorList>
            <person name="Pan H."/>
            <person name="Kapheim K."/>
        </authorList>
    </citation>
    <scope>NUCLEOTIDE SEQUENCE [LARGE SCALE GENOMIC DNA]</scope>
    <source>
        <strain evidence="7">0110345459</strain>
    </source>
</reference>
<feature type="domain" description="PWWP" evidence="5">
    <location>
        <begin position="278"/>
        <end position="344"/>
    </location>
</feature>
<dbReference type="SUPFAM" id="SSF63748">
    <property type="entry name" value="Tudor/PWWP/MBT"/>
    <property type="match status" value="1"/>
</dbReference>
<evidence type="ECO:0000256" key="4">
    <source>
        <dbReference type="SAM" id="Coils"/>
    </source>
</evidence>
<dbReference type="CDD" id="cd20145">
    <property type="entry name" value="PWWP_ZCWPW1"/>
    <property type="match status" value="1"/>
</dbReference>
<organism evidence="7 8">
    <name type="scientific">Habropoda laboriosa</name>
    <dbReference type="NCBI Taxonomy" id="597456"/>
    <lineage>
        <taxon>Eukaryota</taxon>
        <taxon>Metazoa</taxon>
        <taxon>Ecdysozoa</taxon>
        <taxon>Arthropoda</taxon>
        <taxon>Hexapoda</taxon>
        <taxon>Insecta</taxon>
        <taxon>Pterygota</taxon>
        <taxon>Neoptera</taxon>
        <taxon>Endopterygota</taxon>
        <taxon>Hymenoptera</taxon>
        <taxon>Apocrita</taxon>
        <taxon>Aculeata</taxon>
        <taxon>Apoidea</taxon>
        <taxon>Anthophila</taxon>
        <taxon>Apidae</taxon>
        <taxon>Habropoda</taxon>
    </lineage>
</organism>
<feature type="coiled-coil region" evidence="4">
    <location>
        <begin position="131"/>
        <end position="165"/>
    </location>
</feature>
<keyword evidence="4" id="KW-0175">Coiled coil</keyword>
<keyword evidence="2" id="KW-0863">Zinc-finger</keyword>
<gene>
    <name evidence="7" type="ORF">WH47_03930</name>
</gene>
<dbReference type="InterPro" id="IPR042778">
    <property type="entry name" value="ZCWPW1/ZCWPW2"/>
</dbReference>
<protein>
    <submittedName>
        <fullName evidence="7">Zinc finger CW-type PWWP domain protein 1</fullName>
    </submittedName>
</protein>
<sequence>MQSKNFLFEHSDLNQPSPTLLFKKWDFGQVEYPNSSTNLLSQFNLSRKPFDENSSDSYYTPPMERKNAVTPNAPIKCKKQSKKGDLRPKKLQYTEDELDAHSVVDSGIHIESNISNDTLFYKQHTAKCNRFDSSQKQIRKLRTKLDKIKVESNDKENDKNVVENRSTNVSNNRNYVAQVFSVVFNQNVEVLSQCDRNLNWKDILYWLQKRRDVGLWIQCCRKKCKKWRYVEEYHDPLDVPKKWYCEMNFDKLMASCDIPEQLTTNAIKEDLIENTYNAGSIVWAHISGFPWWPGIVNDCPETFTYYELPKNSLKPIRYNVTFFNEEKLENAWVNKLNLKSFTKFNGTEYKQSLRRAYEVATNALQLSISDRLKEFSFVAQYERFYDINNTSQLVSNIAKTDILSEMDTNLDDEIPCSDTINTHHTLKNYYLRKIRKNRDPH</sequence>
<proteinExistence type="predicted"/>
<accession>A0A0L7QU36</accession>
<keyword evidence="8" id="KW-1185">Reference proteome</keyword>
<dbReference type="InterPro" id="IPR011124">
    <property type="entry name" value="Znf_CW"/>
</dbReference>
<evidence type="ECO:0000256" key="1">
    <source>
        <dbReference type="ARBA" id="ARBA00022723"/>
    </source>
</evidence>
<dbReference type="Pfam" id="PF00855">
    <property type="entry name" value="PWWP"/>
    <property type="match status" value="1"/>
</dbReference>
<dbReference type="PANTHER" id="PTHR15999:SF2">
    <property type="entry name" value="ZINC FINGER CW-TYPE PWWP DOMAIN PROTEIN 1"/>
    <property type="match status" value="1"/>
</dbReference>
<dbReference type="SMART" id="SM00293">
    <property type="entry name" value="PWWP"/>
    <property type="match status" value="1"/>
</dbReference>
<evidence type="ECO:0000259" key="6">
    <source>
        <dbReference type="PROSITE" id="PS51050"/>
    </source>
</evidence>
<dbReference type="Gene3D" id="2.30.30.140">
    <property type="match status" value="1"/>
</dbReference>
<keyword evidence="1" id="KW-0479">Metal-binding</keyword>
<dbReference type="AlphaFoldDB" id="A0A0L7QU36"/>
<dbReference type="GO" id="GO:0005634">
    <property type="term" value="C:nucleus"/>
    <property type="evidence" value="ECO:0007669"/>
    <property type="project" value="TreeGrafter"/>
</dbReference>
<dbReference type="InterPro" id="IPR000313">
    <property type="entry name" value="PWWP_dom"/>
</dbReference>
<dbReference type="GO" id="GO:0008270">
    <property type="term" value="F:zinc ion binding"/>
    <property type="evidence" value="ECO:0007669"/>
    <property type="project" value="UniProtKB-KW"/>
</dbReference>
<evidence type="ECO:0000256" key="3">
    <source>
        <dbReference type="ARBA" id="ARBA00022833"/>
    </source>
</evidence>
<evidence type="ECO:0000313" key="7">
    <source>
        <dbReference type="EMBL" id="KOC62172.1"/>
    </source>
</evidence>